<keyword evidence="2" id="KW-0418">Kinase</keyword>
<reference evidence="3" key="1">
    <citation type="submission" date="2016-02" db="EMBL/GenBank/DDBJ databases">
        <title>Draft genome sequence of Microdochium bolleyi, a fungal endophyte of beachgrass.</title>
        <authorList>
            <consortium name="DOE Joint Genome Institute"/>
            <person name="David A.S."/>
            <person name="May G."/>
            <person name="Haridas S."/>
            <person name="Lim J."/>
            <person name="Wang M."/>
            <person name="Labutti K."/>
            <person name="Lipzen A."/>
            <person name="Barry K."/>
            <person name="Grigoriev I.V."/>
        </authorList>
    </citation>
    <scope>NUCLEOTIDE SEQUENCE [LARGE SCALE GENOMIC DNA]</scope>
    <source>
        <strain evidence="3">J235TASD1</strain>
    </source>
</reference>
<dbReference type="GO" id="GO:0016301">
    <property type="term" value="F:kinase activity"/>
    <property type="evidence" value="ECO:0007669"/>
    <property type="project" value="UniProtKB-KW"/>
</dbReference>
<evidence type="ECO:0000313" key="2">
    <source>
        <dbReference type="EMBL" id="KXJ85409.1"/>
    </source>
</evidence>
<dbReference type="InterPro" id="IPR051678">
    <property type="entry name" value="AGP_Transferase"/>
</dbReference>
<dbReference type="InterPro" id="IPR002575">
    <property type="entry name" value="Aminoglycoside_PTrfase"/>
</dbReference>
<protein>
    <submittedName>
        <fullName evidence="2">Kinase-like domain-containing protein</fullName>
    </submittedName>
</protein>
<dbReference type="EMBL" id="KQ964283">
    <property type="protein sequence ID" value="KXJ85409.1"/>
    <property type="molecule type" value="Genomic_DNA"/>
</dbReference>
<dbReference type="AlphaFoldDB" id="A0A136ILA7"/>
<evidence type="ECO:0000259" key="1">
    <source>
        <dbReference type="Pfam" id="PF01636"/>
    </source>
</evidence>
<name>A0A136ILA7_9PEZI</name>
<dbReference type="PANTHER" id="PTHR21310:SF58">
    <property type="entry name" value="AMINOGLYCOSIDE PHOSPHOTRANSFERASE DOMAIN-CONTAINING PROTEIN"/>
    <property type="match status" value="1"/>
</dbReference>
<dbReference type="PANTHER" id="PTHR21310">
    <property type="entry name" value="AMINOGLYCOSIDE PHOSPHOTRANSFERASE-RELATED-RELATED"/>
    <property type="match status" value="1"/>
</dbReference>
<dbReference type="Gene3D" id="3.90.1200.10">
    <property type="match status" value="1"/>
</dbReference>
<accession>A0A136ILA7</accession>
<keyword evidence="2" id="KW-0808">Transferase</keyword>
<feature type="domain" description="Aminoglycoside phosphotransferase" evidence="1">
    <location>
        <begin position="76"/>
        <end position="248"/>
    </location>
</feature>
<dbReference type="Pfam" id="PF01636">
    <property type="entry name" value="APH"/>
    <property type="match status" value="1"/>
</dbReference>
<dbReference type="InterPro" id="IPR011009">
    <property type="entry name" value="Kinase-like_dom_sf"/>
</dbReference>
<dbReference type="InParanoid" id="A0A136ILA7"/>
<dbReference type="OrthoDB" id="5404599at2759"/>
<evidence type="ECO:0000313" key="3">
    <source>
        <dbReference type="Proteomes" id="UP000070501"/>
    </source>
</evidence>
<dbReference type="SUPFAM" id="SSF56112">
    <property type="entry name" value="Protein kinase-like (PK-like)"/>
    <property type="match status" value="1"/>
</dbReference>
<keyword evidence="3" id="KW-1185">Reference proteome</keyword>
<dbReference type="Proteomes" id="UP000070501">
    <property type="component" value="Unassembled WGS sequence"/>
</dbReference>
<sequence length="317" mass="36154">MASNHHVRDSIRQIDENTWLIGTSHVLRLTQGSCDSGYLWKNNSDGSCYVLSAAPEPLPDTKSLPDDSHVRKIHEAGDESAVFKFGDALILKIRLATPGTRREHEMLAFLAEKRLNFDIPKALFYTEDAEKTYLFETYIPGKRLEDIWWDMTAEQKEFVVTQVSQVCSELRAFQSDTLTAVADHWLDPLREQRDYDVQALQEHCENLGMTCSTFVLSHNDLGPTNILVTETGNQIAILDWELAGYSPVEWIRTKFAVCGALDLDSNGKGGEATNGLDYRAWVEQRLRELGFPEVTEKYNTVKMERYEKWKAKRSALQ</sequence>
<proteinExistence type="predicted"/>
<organism evidence="2 3">
    <name type="scientific">Microdochium bolleyi</name>
    <dbReference type="NCBI Taxonomy" id="196109"/>
    <lineage>
        <taxon>Eukaryota</taxon>
        <taxon>Fungi</taxon>
        <taxon>Dikarya</taxon>
        <taxon>Ascomycota</taxon>
        <taxon>Pezizomycotina</taxon>
        <taxon>Sordariomycetes</taxon>
        <taxon>Xylariomycetidae</taxon>
        <taxon>Xylariales</taxon>
        <taxon>Microdochiaceae</taxon>
        <taxon>Microdochium</taxon>
    </lineage>
</organism>
<gene>
    <name evidence="2" type="ORF">Micbo1qcDRAFT_169471</name>
</gene>
<dbReference type="CDD" id="cd05120">
    <property type="entry name" value="APH_ChoK_like"/>
    <property type="match status" value="1"/>
</dbReference>